<name>A0A2P2R1L2_RHIMU</name>
<protein>
    <submittedName>
        <fullName evidence="1">Uncharacterized protein</fullName>
    </submittedName>
</protein>
<evidence type="ECO:0000313" key="1">
    <source>
        <dbReference type="EMBL" id="MBX73159.1"/>
    </source>
</evidence>
<reference evidence="1" key="1">
    <citation type="submission" date="2018-02" db="EMBL/GenBank/DDBJ databases">
        <title>Rhizophora mucronata_Transcriptome.</title>
        <authorList>
            <person name="Meera S.P."/>
            <person name="Sreeshan A."/>
            <person name="Augustine A."/>
        </authorList>
    </citation>
    <scope>NUCLEOTIDE SEQUENCE</scope>
    <source>
        <tissue evidence="1">Leaf</tissue>
    </source>
</reference>
<proteinExistence type="predicted"/>
<dbReference type="AlphaFoldDB" id="A0A2P2R1L2"/>
<dbReference type="EMBL" id="GGEC01092675">
    <property type="protein sequence ID" value="MBX73159.1"/>
    <property type="molecule type" value="Transcribed_RNA"/>
</dbReference>
<sequence length="26" mass="2907">MSLNTTTNNNNIQSLMLPNLLLSKTM</sequence>
<organism evidence="1">
    <name type="scientific">Rhizophora mucronata</name>
    <name type="common">Asiatic mangrove</name>
    <dbReference type="NCBI Taxonomy" id="61149"/>
    <lineage>
        <taxon>Eukaryota</taxon>
        <taxon>Viridiplantae</taxon>
        <taxon>Streptophyta</taxon>
        <taxon>Embryophyta</taxon>
        <taxon>Tracheophyta</taxon>
        <taxon>Spermatophyta</taxon>
        <taxon>Magnoliopsida</taxon>
        <taxon>eudicotyledons</taxon>
        <taxon>Gunneridae</taxon>
        <taxon>Pentapetalae</taxon>
        <taxon>rosids</taxon>
        <taxon>fabids</taxon>
        <taxon>Malpighiales</taxon>
        <taxon>Rhizophoraceae</taxon>
        <taxon>Rhizophora</taxon>
    </lineage>
</organism>
<accession>A0A2P2R1L2</accession>